<dbReference type="EMBL" id="CP061799">
    <property type="protein sequence ID" value="QTA79902.1"/>
    <property type="molecule type" value="Genomic_DNA"/>
</dbReference>
<reference evidence="1" key="1">
    <citation type="journal article" date="2021" name="Microb. Physiol.">
        <title>Proteogenomic Insights into the Physiology of Marine, Sulfate-Reducing, Filamentous Desulfonema limicola and Desulfonema magnum.</title>
        <authorList>
            <person name="Schnaars V."/>
            <person name="Wohlbrand L."/>
            <person name="Scheve S."/>
            <person name="Hinrichs C."/>
            <person name="Reinhardt R."/>
            <person name="Rabus R."/>
        </authorList>
    </citation>
    <scope>NUCLEOTIDE SEQUENCE</scope>
    <source>
        <strain evidence="1">5ac10</strain>
    </source>
</reference>
<protein>
    <submittedName>
        <fullName evidence="1">Uncharacterized protein</fullName>
    </submittedName>
</protein>
<gene>
    <name evidence="1" type="ORF">dnl_21840</name>
</gene>
<dbReference type="AlphaFoldDB" id="A0A975GG42"/>
<dbReference type="Proteomes" id="UP000663720">
    <property type="component" value="Chromosome"/>
</dbReference>
<proteinExistence type="predicted"/>
<evidence type="ECO:0000313" key="2">
    <source>
        <dbReference type="Proteomes" id="UP000663720"/>
    </source>
</evidence>
<keyword evidence="2" id="KW-1185">Reference proteome</keyword>
<sequence>MSETIVFKVGHKYENVKGVYEVIDIKDESMTIRWGNGEQVSTPKDLQRRILERIQFEKDRHEQLNNTAGSKTKKRAGSAGKVFTGLDNSDFKNSISQTSWRNRTGLGGIVAKKIISNKFNLNSWAVAGTPAVQWCDIKLRKQKDQKLQANFYAQVDENNLYYGLCIERPDSSNNIKNDWDAFLSWLDNEQNEIWLNTIASENDLYIYDLNKKCFNDTIRSCNGKWKKENEDITSLCDFFKNLHQFNQTVITISKIDKKEDIIAQKEGISDTISSLFNTLMPVYEYIAS</sequence>
<accession>A0A975GG42</accession>
<name>A0A975GG42_9BACT</name>
<dbReference type="RefSeq" id="WP_207691602.1">
    <property type="nucleotide sequence ID" value="NZ_CP061799.1"/>
</dbReference>
<organism evidence="1 2">
    <name type="scientific">Desulfonema limicola</name>
    <dbReference type="NCBI Taxonomy" id="45656"/>
    <lineage>
        <taxon>Bacteria</taxon>
        <taxon>Pseudomonadati</taxon>
        <taxon>Thermodesulfobacteriota</taxon>
        <taxon>Desulfobacteria</taxon>
        <taxon>Desulfobacterales</taxon>
        <taxon>Desulfococcaceae</taxon>
        <taxon>Desulfonema</taxon>
    </lineage>
</organism>
<dbReference type="KEGG" id="dli:dnl_21840"/>
<evidence type="ECO:0000313" key="1">
    <source>
        <dbReference type="EMBL" id="QTA79902.1"/>
    </source>
</evidence>